<organism evidence="1 2">
    <name type="scientific">Protopolystoma xenopodis</name>
    <dbReference type="NCBI Taxonomy" id="117903"/>
    <lineage>
        <taxon>Eukaryota</taxon>
        <taxon>Metazoa</taxon>
        <taxon>Spiralia</taxon>
        <taxon>Lophotrochozoa</taxon>
        <taxon>Platyhelminthes</taxon>
        <taxon>Monogenea</taxon>
        <taxon>Polyopisthocotylea</taxon>
        <taxon>Polystomatidea</taxon>
        <taxon>Polystomatidae</taxon>
        <taxon>Protopolystoma</taxon>
    </lineage>
</organism>
<accession>A0A3S5CBB6</accession>
<gene>
    <name evidence="1" type="ORF">PXEA_LOCUS634</name>
</gene>
<dbReference type="Proteomes" id="UP000784294">
    <property type="component" value="Unassembled WGS sequence"/>
</dbReference>
<dbReference type="EMBL" id="CAAALY010001230">
    <property type="protein sequence ID" value="VEL07194.1"/>
    <property type="molecule type" value="Genomic_DNA"/>
</dbReference>
<reference evidence="1" key="1">
    <citation type="submission" date="2018-11" db="EMBL/GenBank/DDBJ databases">
        <authorList>
            <consortium name="Pathogen Informatics"/>
        </authorList>
    </citation>
    <scope>NUCLEOTIDE SEQUENCE</scope>
</reference>
<dbReference type="AlphaFoldDB" id="A0A3S5CBB6"/>
<comment type="caution">
    <text evidence="1">The sequence shown here is derived from an EMBL/GenBank/DDBJ whole genome shotgun (WGS) entry which is preliminary data.</text>
</comment>
<evidence type="ECO:0000313" key="2">
    <source>
        <dbReference type="Proteomes" id="UP000784294"/>
    </source>
</evidence>
<evidence type="ECO:0000313" key="1">
    <source>
        <dbReference type="EMBL" id="VEL07194.1"/>
    </source>
</evidence>
<protein>
    <submittedName>
        <fullName evidence="1">Uncharacterized protein</fullName>
    </submittedName>
</protein>
<keyword evidence="2" id="KW-1185">Reference proteome</keyword>
<name>A0A3S5CBB6_9PLAT</name>
<sequence>MPLKSVSLPGGLVKRNHLHHRYQAQFTGLLTYILLSFSCPDSQLVAAKHQNHCLTVYNLVAQRPSIPVLNYAIFEELEQMMLMPMSVPGNLPLFRQ</sequence>
<proteinExistence type="predicted"/>